<protein>
    <submittedName>
        <fullName evidence="1">Uncharacterized protein</fullName>
    </submittedName>
</protein>
<sequence>MIINEKAVKKIEVYACPRDLRTGKRASMRDWRVTVQFVDGHVWNDGGHGTRKAALAYAHRYAR</sequence>
<evidence type="ECO:0000313" key="2">
    <source>
        <dbReference type="Proteomes" id="UP000245431"/>
    </source>
</evidence>
<dbReference type="AlphaFoldDB" id="A0A1D3K891"/>
<proteinExistence type="predicted"/>
<organism evidence="1 2">
    <name type="scientific">Pseudomonas veronii 1YdBTEX2</name>
    <dbReference type="NCBI Taxonomy" id="1295141"/>
    <lineage>
        <taxon>Bacteria</taxon>
        <taxon>Pseudomonadati</taxon>
        <taxon>Pseudomonadota</taxon>
        <taxon>Gammaproteobacteria</taxon>
        <taxon>Pseudomonadales</taxon>
        <taxon>Pseudomonadaceae</taxon>
        <taxon>Pseudomonas</taxon>
    </lineage>
</organism>
<name>A0A1D3K891_PSEVE</name>
<evidence type="ECO:0000313" key="1">
    <source>
        <dbReference type="EMBL" id="SBW84584.1"/>
    </source>
</evidence>
<dbReference type="EMBL" id="LT599584">
    <property type="protein sequence ID" value="SBW84584.1"/>
    <property type="molecule type" value="Genomic_DNA"/>
</dbReference>
<accession>A0A1D3K891</accession>
<gene>
    <name evidence="1" type="ORF">PVE_R2G0558</name>
</gene>
<dbReference type="Proteomes" id="UP000245431">
    <property type="component" value="Chromosome PVE_r2"/>
</dbReference>
<reference evidence="2" key="1">
    <citation type="submission" date="2016-07" db="EMBL/GenBank/DDBJ databases">
        <authorList>
            <person name="Florea S."/>
            <person name="Webb J.S."/>
            <person name="Jaromczyk J."/>
            <person name="Schardl C.L."/>
        </authorList>
    </citation>
    <scope>NUCLEOTIDE SEQUENCE [LARGE SCALE GENOMIC DNA]</scope>
    <source>
        <strain evidence="2">1YdBTEX2</strain>
    </source>
</reference>